<sequence>MDLYKDPSAMSPLMPEDKARELNELANEVIKESARLSSSMHSLTRRAIAEFLRPMNSYYSNLIEGHDTHPIDIDKAMKEDYSSDKKKRSLQLEARAHIETHKKLREKLSEENLHPFDVDFIKWLHKEFYTHLPDDLKVSISKEGKELIVTPGEFRICEVEVGNHIAPASDSLDSFIHRFEDVYKGVFKYDNPWTRIIAIAASHHRMAWIHPFLDGNGRVIRLLTDALFIHQDLDASGLWSMSRGLARNREKYRVMLANADRLRSNNYDGKGNLSNKCLEEFCLFFLRIAVDQLRYMSQVLDIDNMLNRIHKFVDFMVTKDKLRDEARYVLEAVFLKGEIPKKDVERLTGKSDKTAKAIAESLMQLELLTTDTSNRFSPYKVSYPIKFSSILFAGLYPQDKEIGMMEVIS</sequence>
<dbReference type="SUPFAM" id="SSF140931">
    <property type="entry name" value="Fic-like"/>
    <property type="match status" value="1"/>
</dbReference>
<organism evidence="2 3">
    <name type="scientific">Pontibacter aquaedesilientis</name>
    <dbReference type="NCBI Taxonomy" id="2766980"/>
    <lineage>
        <taxon>Bacteria</taxon>
        <taxon>Pseudomonadati</taxon>
        <taxon>Bacteroidota</taxon>
        <taxon>Cytophagia</taxon>
        <taxon>Cytophagales</taxon>
        <taxon>Hymenobacteraceae</taxon>
        <taxon>Pontibacter</taxon>
    </lineage>
</organism>
<dbReference type="PANTHER" id="PTHR13504">
    <property type="entry name" value="FIDO DOMAIN-CONTAINING PROTEIN DDB_G0283145"/>
    <property type="match status" value="1"/>
</dbReference>
<evidence type="ECO:0000313" key="3">
    <source>
        <dbReference type="Proteomes" id="UP000625551"/>
    </source>
</evidence>
<dbReference type="Proteomes" id="UP000625551">
    <property type="component" value="Unassembled WGS sequence"/>
</dbReference>
<feature type="domain" description="Fido" evidence="1">
    <location>
        <begin position="116"/>
        <end position="287"/>
    </location>
</feature>
<gene>
    <name evidence="2" type="ORF">H9Q13_17925</name>
</gene>
<dbReference type="RefSeq" id="WP_191185176.1">
    <property type="nucleotide sequence ID" value="NZ_JACXAJ010000015.1"/>
</dbReference>
<protein>
    <submittedName>
        <fullName evidence="2">Fic family protein</fullName>
    </submittedName>
</protein>
<dbReference type="PANTHER" id="PTHR13504:SF38">
    <property type="entry name" value="FIDO DOMAIN-CONTAINING PROTEIN"/>
    <property type="match status" value="1"/>
</dbReference>
<proteinExistence type="predicted"/>
<dbReference type="PROSITE" id="PS51459">
    <property type="entry name" value="FIDO"/>
    <property type="match status" value="1"/>
</dbReference>
<keyword evidence="3" id="KW-1185">Reference proteome</keyword>
<dbReference type="EMBL" id="JACXAJ010000015">
    <property type="protein sequence ID" value="MBD1399050.1"/>
    <property type="molecule type" value="Genomic_DNA"/>
</dbReference>
<dbReference type="InterPro" id="IPR003812">
    <property type="entry name" value="Fido"/>
</dbReference>
<evidence type="ECO:0000313" key="2">
    <source>
        <dbReference type="EMBL" id="MBD1399050.1"/>
    </source>
</evidence>
<dbReference type="Gene3D" id="1.10.3290.10">
    <property type="entry name" value="Fido-like domain"/>
    <property type="match status" value="1"/>
</dbReference>
<reference evidence="2 3" key="1">
    <citation type="submission" date="2020-09" db="EMBL/GenBank/DDBJ databases">
        <title>Genome sequencing and assembly of Pontibacter sp.</title>
        <authorList>
            <person name="Chhetri G."/>
        </authorList>
    </citation>
    <scope>NUCLEOTIDE SEQUENCE [LARGE SCALE GENOMIC DNA]</scope>
    <source>
        <strain evidence="2 3">JH31</strain>
    </source>
</reference>
<comment type="caution">
    <text evidence="2">The sequence shown here is derived from an EMBL/GenBank/DDBJ whole genome shotgun (WGS) entry which is preliminary data.</text>
</comment>
<dbReference type="Pfam" id="PF02661">
    <property type="entry name" value="Fic"/>
    <property type="match status" value="1"/>
</dbReference>
<evidence type="ECO:0000259" key="1">
    <source>
        <dbReference type="PROSITE" id="PS51459"/>
    </source>
</evidence>
<dbReference type="InterPro" id="IPR040198">
    <property type="entry name" value="Fido_containing"/>
</dbReference>
<dbReference type="InterPro" id="IPR036597">
    <property type="entry name" value="Fido-like_dom_sf"/>
</dbReference>
<name>A0ABR7XL95_9BACT</name>
<accession>A0ABR7XL95</accession>